<comment type="caution">
    <text evidence="2">The sequence shown here is derived from an EMBL/GenBank/DDBJ whole genome shotgun (WGS) entry which is preliminary data.</text>
</comment>
<evidence type="ECO:0000256" key="1">
    <source>
        <dbReference type="SAM" id="Phobius"/>
    </source>
</evidence>
<dbReference type="InterPro" id="IPR025962">
    <property type="entry name" value="SdpI/YhfL"/>
</dbReference>
<dbReference type="RefSeq" id="WP_154505005.1">
    <property type="nucleotide sequence ID" value="NZ_VUMN01000020.1"/>
</dbReference>
<dbReference type="Pfam" id="PF13630">
    <property type="entry name" value="SdpI"/>
    <property type="match status" value="1"/>
</dbReference>
<protein>
    <submittedName>
        <fullName evidence="2">SdpI family protein</fullName>
    </submittedName>
</protein>
<dbReference type="AlphaFoldDB" id="A0A7X2NSW5"/>
<proteinExistence type="predicted"/>
<keyword evidence="1" id="KW-0472">Membrane</keyword>
<feature type="transmembrane region" description="Helical" evidence="1">
    <location>
        <begin position="66"/>
        <end position="83"/>
    </location>
</feature>
<feature type="transmembrane region" description="Helical" evidence="1">
    <location>
        <begin position="89"/>
        <end position="110"/>
    </location>
</feature>
<gene>
    <name evidence="2" type="ORF">FYJ51_08585</name>
</gene>
<evidence type="ECO:0000313" key="2">
    <source>
        <dbReference type="EMBL" id="MSS58962.1"/>
    </source>
</evidence>
<name>A0A7X2NSW5_9FIRM</name>
<dbReference type="EMBL" id="VUMN01000020">
    <property type="protein sequence ID" value="MSS58962.1"/>
    <property type="molecule type" value="Genomic_DNA"/>
</dbReference>
<evidence type="ECO:0000313" key="3">
    <source>
        <dbReference type="Proteomes" id="UP000461880"/>
    </source>
</evidence>
<organism evidence="2 3">
    <name type="scientific">Stecheria intestinalis</name>
    <dbReference type="NCBI Taxonomy" id="2606630"/>
    <lineage>
        <taxon>Bacteria</taxon>
        <taxon>Bacillati</taxon>
        <taxon>Bacillota</taxon>
        <taxon>Erysipelotrichia</taxon>
        <taxon>Erysipelotrichales</taxon>
        <taxon>Erysipelotrichaceae</taxon>
        <taxon>Stecheria</taxon>
    </lineage>
</organism>
<dbReference type="Proteomes" id="UP000461880">
    <property type="component" value="Unassembled WGS sequence"/>
</dbReference>
<accession>A0A7X2NSW5</accession>
<feature type="transmembrane region" description="Helical" evidence="1">
    <location>
        <begin position="6"/>
        <end position="26"/>
    </location>
</feature>
<keyword evidence="3" id="KW-1185">Reference proteome</keyword>
<reference evidence="2 3" key="1">
    <citation type="submission" date="2019-08" db="EMBL/GenBank/DDBJ databases">
        <title>In-depth cultivation of the pig gut microbiome towards novel bacterial diversity and tailored functional studies.</title>
        <authorList>
            <person name="Wylensek D."/>
            <person name="Hitch T.C.A."/>
            <person name="Clavel T."/>
        </authorList>
    </citation>
    <scope>NUCLEOTIDE SEQUENCE [LARGE SCALE GENOMIC DNA]</scope>
    <source>
        <strain evidence="2 3">Oil+RF-744-GAM-WT-6</strain>
    </source>
</reference>
<keyword evidence="1" id="KW-1133">Transmembrane helix</keyword>
<keyword evidence="1" id="KW-0812">Transmembrane</keyword>
<sequence>MTGFWIYMLVMVLLIPFSMIGFGIYLNNGGPKEISHVIGYRTNRSMRNQETWDFAQRTCGRYWRSYGRILLPVGALCMVLFLGKSEDAIGTAGMVIIYLQLAVMICTIFLTESALKKNFDEEGRRR</sequence>